<dbReference type="InterPro" id="IPR013320">
    <property type="entry name" value="ConA-like_dom_sf"/>
</dbReference>
<evidence type="ECO:0000256" key="9">
    <source>
        <dbReference type="SAM" id="MobiDB-lite"/>
    </source>
</evidence>
<feature type="region of interest" description="Disordered" evidence="9">
    <location>
        <begin position="145"/>
        <end position="172"/>
    </location>
</feature>
<keyword evidence="3" id="KW-0479">Metal-binding</keyword>
<organism evidence="13 14">
    <name type="scientific">Flavisolibacter ginsengisoli DSM 18119</name>
    <dbReference type="NCBI Taxonomy" id="1121884"/>
    <lineage>
        <taxon>Bacteria</taxon>
        <taxon>Pseudomonadati</taxon>
        <taxon>Bacteroidota</taxon>
        <taxon>Chitinophagia</taxon>
        <taxon>Chitinophagales</taxon>
        <taxon>Chitinophagaceae</taxon>
        <taxon>Flavisolibacter</taxon>
    </lineage>
</organism>
<dbReference type="GO" id="GO:0006508">
    <property type="term" value="P:proteolysis"/>
    <property type="evidence" value="ECO:0007669"/>
    <property type="project" value="UniProtKB-KW"/>
</dbReference>
<dbReference type="STRING" id="1121884.SAMN02745131_01852"/>
<evidence type="ECO:0000256" key="1">
    <source>
        <dbReference type="ARBA" id="ARBA00008721"/>
    </source>
</evidence>
<evidence type="ECO:0000313" key="14">
    <source>
        <dbReference type="Proteomes" id="UP000184048"/>
    </source>
</evidence>
<keyword evidence="2" id="KW-0645">Protease</keyword>
<dbReference type="GO" id="GO:0008237">
    <property type="term" value="F:metallopeptidase activity"/>
    <property type="evidence" value="ECO:0007669"/>
    <property type="project" value="UniProtKB-KW"/>
</dbReference>
<evidence type="ECO:0000256" key="2">
    <source>
        <dbReference type="ARBA" id="ARBA00022670"/>
    </source>
</evidence>
<feature type="compositionally biased region" description="Low complexity" evidence="9">
    <location>
        <begin position="154"/>
        <end position="163"/>
    </location>
</feature>
<keyword evidence="6" id="KW-0862">Zinc</keyword>
<dbReference type="PANTHER" id="PTHR47466">
    <property type="match status" value="1"/>
</dbReference>
<sequence length="763" mass="84017">MKKVYFFVLLTVICSVLTFNSFAQKTESNKQITRCVTMQRLEKLFSNDLLSRANNNQRNANTNTGPFISSYRLNAVVTIPMVVHIVLPNPYVVTDADVQSQIDRLNLDFAGINGDSSNASATFLALRGHSMIQFCLAKRTPGGQLTSGIERRTSTTTSSPLSTEDPIKYQSKGGLDQWDPNSYLNLWIGNDDGSGEILGYAHFPGTTPVAEDGVFINYQSWGSNVCYTLPDYSKGRSATHEIGHYLGLMHIWGDDNGCSGDDFRNLTEVQSTCSLPAGLFNPPGSGNTSADIGDTPNQGGETTNCSVGEVTDACATTTPGKMYQNFMDYSLDACLTMFTKKQVERMEWVLDHCRGSLKTSLGCQPPASTITRDASPLESVNPGGVELIGCNSKYYSSVVFCAGSFVPKVRIVNNASTTLTTVTVGYQIDDGTAITKTFTVNLALGASAVVSFDPISINAGNHEIRYFTSNPNGNTDQVPANDSITTSFTVNGSTTVPFTENFLSTTFPPVNWSLINPDGGVTWQRHEAGKGNPGSAYMNTFNYDKNNEVDDLVSPRISFNPVGIDSVKLSFDLAAATYSDPSDPSVTMDTLQILVSKDCGTTFTTVYKKWGKELRTVDTPQTDEFIPTPDQWRKENVDLTSFSGQSPIQLFFRVTNNFENNIFLDNINVMTSVVPALLKSQGYLVLPNPFRQNFVVWHYHQPTDLRFIRVYNSLGQLMLTQEYKGNAENYIPIDLLGKPSGIYFVRLQYLDTRKNITQQIVKY</sequence>
<dbReference type="SUPFAM" id="SSF55486">
    <property type="entry name" value="Metalloproteases ('zincins'), catalytic domain"/>
    <property type="match status" value="1"/>
</dbReference>
<comment type="similarity">
    <text evidence="1">Belongs to the peptidase M43B family.</text>
</comment>
<protein>
    <submittedName>
        <fullName evidence="13">Por secretion system C-terminal sorting domain-containing protein</fullName>
    </submittedName>
</protein>
<dbReference type="Gene3D" id="3.40.390.10">
    <property type="entry name" value="Collagenase (Catalytic Domain)"/>
    <property type="match status" value="1"/>
</dbReference>
<feature type="signal peptide" evidence="10">
    <location>
        <begin position="1"/>
        <end position="23"/>
    </location>
</feature>
<dbReference type="Gene3D" id="2.60.120.200">
    <property type="match status" value="1"/>
</dbReference>
<evidence type="ECO:0000259" key="12">
    <source>
        <dbReference type="Pfam" id="PF18962"/>
    </source>
</evidence>
<evidence type="ECO:0000256" key="7">
    <source>
        <dbReference type="ARBA" id="ARBA00023049"/>
    </source>
</evidence>
<dbReference type="Pfam" id="PF18962">
    <property type="entry name" value="Por_Secre_tail"/>
    <property type="match status" value="1"/>
</dbReference>
<evidence type="ECO:0000313" key="13">
    <source>
        <dbReference type="EMBL" id="SHF12085.1"/>
    </source>
</evidence>
<dbReference type="AlphaFoldDB" id="A0A1M4Z296"/>
<reference evidence="13 14" key="1">
    <citation type="submission" date="2016-11" db="EMBL/GenBank/DDBJ databases">
        <authorList>
            <person name="Jaros S."/>
            <person name="Januszkiewicz K."/>
            <person name="Wedrychowicz H."/>
        </authorList>
    </citation>
    <scope>NUCLEOTIDE SEQUENCE [LARGE SCALE GENOMIC DNA]</scope>
    <source>
        <strain evidence="13 14">DSM 18119</strain>
    </source>
</reference>
<feature type="domain" description="Secretion system C-terminal sorting" evidence="12">
    <location>
        <begin position="686"/>
        <end position="751"/>
    </location>
</feature>
<evidence type="ECO:0000259" key="11">
    <source>
        <dbReference type="Pfam" id="PF05572"/>
    </source>
</evidence>
<dbReference type="InterPro" id="IPR024079">
    <property type="entry name" value="MetalloPept_cat_dom_sf"/>
</dbReference>
<dbReference type="RefSeq" id="WP_072835049.1">
    <property type="nucleotide sequence ID" value="NZ_FQUU01000006.1"/>
</dbReference>
<dbReference type="InterPro" id="IPR008754">
    <property type="entry name" value="Peptidase_M43"/>
</dbReference>
<dbReference type="GO" id="GO:0005975">
    <property type="term" value="P:carbohydrate metabolic process"/>
    <property type="evidence" value="ECO:0007669"/>
    <property type="project" value="UniProtKB-ARBA"/>
</dbReference>
<gene>
    <name evidence="13" type="ORF">SAMN02745131_01852</name>
</gene>
<dbReference type="SUPFAM" id="SSF49899">
    <property type="entry name" value="Concanavalin A-like lectins/glucanases"/>
    <property type="match status" value="1"/>
</dbReference>
<dbReference type="Proteomes" id="UP000184048">
    <property type="component" value="Unassembled WGS sequence"/>
</dbReference>
<keyword evidence="4 10" id="KW-0732">Signal</keyword>
<proteinExistence type="inferred from homology"/>
<keyword evidence="5" id="KW-0378">Hydrolase</keyword>
<evidence type="ECO:0000256" key="6">
    <source>
        <dbReference type="ARBA" id="ARBA00022833"/>
    </source>
</evidence>
<evidence type="ECO:0000256" key="3">
    <source>
        <dbReference type="ARBA" id="ARBA00022723"/>
    </source>
</evidence>
<dbReference type="NCBIfam" id="TIGR04183">
    <property type="entry name" value="Por_Secre_tail"/>
    <property type="match status" value="1"/>
</dbReference>
<keyword evidence="14" id="KW-1185">Reference proteome</keyword>
<keyword evidence="7" id="KW-0482">Metalloprotease</keyword>
<dbReference type="Pfam" id="PF05572">
    <property type="entry name" value="Peptidase_M43"/>
    <property type="match status" value="1"/>
</dbReference>
<dbReference type="NCBIfam" id="NF038128">
    <property type="entry name" value="choice_anch_J"/>
    <property type="match status" value="1"/>
</dbReference>
<keyword evidence="8" id="KW-1015">Disulfide bond</keyword>
<evidence type="ECO:0000256" key="4">
    <source>
        <dbReference type="ARBA" id="ARBA00022729"/>
    </source>
</evidence>
<evidence type="ECO:0000256" key="10">
    <source>
        <dbReference type="SAM" id="SignalP"/>
    </source>
</evidence>
<dbReference type="GO" id="GO:0046872">
    <property type="term" value="F:metal ion binding"/>
    <property type="evidence" value="ECO:0007669"/>
    <property type="project" value="UniProtKB-KW"/>
</dbReference>
<feature type="domain" description="Peptidase M43 pregnancy-associated plasma-A" evidence="11">
    <location>
        <begin position="176"/>
        <end position="351"/>
    </location>
</feature>
<name>A0A1M4Z296_9BACT</name>
<evidence type="ECO:0000256" key="8">
    <source>
        <dbReference type="ARBA" id="ARBA00023157"/>
    </source>
</evidence>
<dbReference type="InterPro" id="IPR026444">
    <property type="entry name" value="Secre_tail"/>
</dbReference>
<dbReference type="PANTHER" id="PTHR47466:SF1">
    <property type="entry name" value="METALLOPROTEASE MEP1 (AFU_ORTHOLOGUE AFUA_1G07730)-RELATED"/>
    <property type="match status" value="1"/>
</dbReference>
<dbReference type="OrthoDB" id="6278496at2"/>
<feature type="chain" id="PRO_5012544723" evidence="10">
    <location>
        <begin position="24"/>
        <end position="763"/>
    </location>
</feature>
<evidence type="ECO:0000256" key="5">
    <source>
        <dbReference type="ARBA" id="ARBA00022801"/>
    </source>
</evidence>
<dbReference type="EMBL" id="FQUU01000006">
    <property type="protein sequence ID" value="SHF12085.1"/>
    <property type="molecule type" value="Genomic_DNA"/>
</dbReference>
<dbReference type="GO" id="GO:0004553">
    <property type="term" value="F:hydrolase activity, hydrolyzing O-glycosyl compounds"/>
    <property type="evidence" value="ECO:0007669"/>
    <property type="project" value="UniProtKB-ARBA"/>
</dbReference>
<accession>A0A1M4Z296</accession>